<organism evidence="5 6">
    <name type="scientific">Streptomyces desertarenae</name>
    <dbReference type="NCBI Taxonomy" id="2666184"/>
    <lineage>
        <taxon>Bacteria</taxon>
        <taxon>Bacillati</taxon>
        <taxon>Actinomycetota</taxon>
        <taxon>Actinomycetes</taxon>
        <taxon>Kitasatosporales</taxon>
        <taxon>Streptomycetaceae</taxon>
        <taxon>Streptomyces</taxon>
    </lineage>
</organism>
<proteinExistence type="predicted"/>
<feature type="domain" description="ABC transporter" evidence="4">
    <location>
        <begin position="31"/>
        <end position="271"/>
    </location>
</feature>
<dbReference type="Pfam" id="PF00005">
    <property type="entry name" value="ABC_tran"/>
    <property type="match status" value="1"/>
</dbReference>
<dbReference type="PANTHER" id="PTHR24220">
    <property type="entry name" value="IMPORT ATP-BINDING PROTEIN"/>
    <property type="match status" value="1"/>
</dbReference>
<dbReference type="InterPro" id="IPR015854">
    <property type="entry name" value="ABC_transpr_LolD-like"/>
</dbReference>
<dbReference type="PANTHER" id="PTHR24220:SF685">
    <property type="entry name" value="ABC TRANSPORTER RELATED"/>
    <property type="match status" value="1"/>
</dbReference>
<dbReference type="PROSITE" id="PS50893">
    <property type="entry name" value="ABC_TRANSPORTER_2"/>
    <property type="match status" value="1"/>
</dbReference>
<dbReference type="InterPro" id="IPR017911">
    <property type="entry name" value="MacB-like_ATP-bd"/>
</dbReference>
<dbReference type="InterPro" id="IPR003593">
    <property type="entry name" value="AAA+_ATPase"/>
</dbReference>
<dbReference type="PROSITE" id="PS00211">
    <property type="entry name" value="ABC_TRANSPORTER_1"/>
    <property type="match status" value="1"/>
</dbReference>
<accession>A0ABW4PHH4</accession>
<dbReference type="InterPro" id="IPR027417">
    <property type="entry name" value="P-loop_NTPase"/>
</dbReference>
<keyword evidence="1" id="KW-0813">Transport</keyword>
<dbReference type="RefSeq" id="WP_380898450.1">
    <property type="nucleotide sequence ID" value="NZ_JBHUFU010000004.1"/>
</dbReference>
<evidence type="ECO:0000313" key="6">
    <source>
        <dbReference type="Proteomes" id="UP001597365"/>
    </source>
</evidence>
<dbReference type="SMART" id="SM00382">
    <property type="entry name" value="AAA"/>
    <property type="match status" value="1"/>
</dbReference>
<gene>
    <name evidence="5" type="ORF">ACFSJS_08315</name>
</gene>
<evidence type="ECO:0000259" key="4">
    <source>
        <dbReference type="PROSITE" id="PS50893"/>
    </source>
</evidence>
<evidence type="ECO:0000256" key="3">
    <source>
        <dbReference type="ARBA" id="ARBA00022840"/>
    </source>
</evidence>
<dbReference type="InterPro" id="IPR017871">
    <property type="entry name" value="ABC_transporter-like_CS"/>
</dbReference>
<dbReference type="Gene3D" id="3.40.50.300">
    <property type="entry name" value="P-loop containing nucleotide triphosphate hydrolases"/>
    <property type="match status" value="1"/>
</dbReference>
<keyword evidence="3 5" id="KW-0067">ATP-binding</keyword>
<evidence type="ECO:0000313" key="5">
    <source>
        <dbReference type="EMBL" id="MFD1829667.1"/>
    </source>
</evidence>
<name>A0ABW4PHH4_9ACTN</name>
<dbReference type="GO" id="GO:0005524">
    <property type="term" value="F:ATP binding"/>
    <property type="evidence" value="ECO:0007669"/>
    <property type="project" value="UniProtKB-KW"/>
</dbReference>
<evidence type="ECO:0000256" key="1">
    <source>
        <dbReference type="ARBA" id="ARBA00022448"/>
    </source>
</evidence>
<comment type="caution">
    <text evidence="5">The sequence shown here is derived from an EMBL/GenBank/DDBJ whole genome shotgun (WGS) entry which is preliminary data.</text>
</comment>
<dbReference type="EMBL" id="JBHUFU010000004">
    <property type="protein sequence ID" value="MFD1829667.1"/>
    <property type="molecule type" value="Genomic_DNA"/>
</dbReference>
<dbReference type="CDD" id="cd03255">
    <property type="entry name" value="ABC_MJ0796_LolCDE_FtsE"/>
    <property type="match status" value="1"/>
</dbReference>
<keyword evidence="6" id="KW-1185">Reference proteome</keyword>
<dbReference type="InterPro" id="IPR003439">
    <property type="entry name" value="ABC_transporter-like_ATP-bd"/>
</dbReference>
<dbReference type="Proteomes" id="UP001597365">
    <property type="component" value="Unassembled WGS sequence"/>
</dbReference>
<reference evidence="6" key="1">
    <citation type="journal article" date="2019" name="Int. J. Syst. Evol. Microbiol.">
        <title>The Global Catalogue of Microorganisms (GCM) 10K type strain sequencing project: providing services to taxonomists for standard genome sequencing and annotation.</title>
        <authorList>
            <consortium name="The Broad Institute Genomics Platform"/>
            <consortium name="The Broad Institute Genome Sequencing Center for Infectious Disease"/>
            <person name="Wu L."/>
            <person name="Ma J."/>
        </authorList>
    </citation>
    <scope>NUCLEOTIDE SEQUENCE [LARGE SCALE GENOMIC DNA]</scope>
    <source>
        <strain evidence="6">CGMCC 4.7455</strain>
    </source>
</reference>
<keyword evidence="2" id="KW-0547">Nucleotide-binding</keyword>
<evidence type="ECO:0000256" key="2">
    <source>
        <dbReference type="ARBA" id="ARBA00022741"/>
    </source>
</evidence>
<sequence length="316" mass="33527">MSGPTAAAADGTAARSRGGARPGREALVVCDRLVRIFTADGVEVQALQGLDLVVGPGELTALVGASGSGKSTLLNILAGLDTPSAGAAEVAGFDLVAMDAAARLRYRREVVGFVWQQAARNLLPYLTAAQNVCLPMQLARDRVPRRQRAGRVRELLELLGVGHCHDRRPERMSGGEQQRVAIAVALANSPALLLADEPTGELDSRSADEILAAMRTVNEELGTTVLIVTHDASVASAVRRTVAIRDGRTSSEVLRRAAVDEHGTEVVVAQEYVTVDRAGRLQLPAGFAEKLAIRNRARVALQPDHITVHRDDSHAG</sequence>
<protein>
    <submittedName>
        <fullName evidence="5">ABC transporter ATP-binding protein</fullName>
    </submittedName>
</protein>
<dbReference type="SUPFAM" id="SSF52540">
    <property type="entry name" value="P-loop containing nucleoside triphosphate hydrolases"/>
    <property type="match status" value="1"/>
</dbReference>